<reference evidence="1 2" key="1">
    <citation type="submission" date="2018-11" db="EMBL/GenBank/DDBJ databases">
        <authorList>
            <consortium name="Pathogen Informatics"/>
        </authorList>
    </citation>
    <scope>NUCLEOTIDE SEQUENCE [LARGE SCALE GENOMIC DNA]</scope>
</reference>
<dbReference type="AlphaFoldDB" id="A0A183G4L1"/>
<gene>
    <name evidence="1" type="ORF">HPBE_LOCUS16466</name>
</gene>
<dbReference type="WBParaSite" id="HPBE_0001646701-mRNA-1">
    <property type="protein sequence ID" value="HPBE_0001646701-mRNA-1"/>
    <property type="gene ID" value="HPBE_0001646701"/>
</dbReference>
<accession>A0A3P7ZX27</accession>
<accession>A0A183G4L1</accession>
<sequence>MFCKIAVSAITGVVTYEPVPYIARAACHFYEHPASMSVAALWLLPNPPRVQRFIGVANYSSLARISVTIAPSRGTFAASHDALALRAVFV</sequence>
<keyword evidence="2" id="KW-1185">Reference proteome</keyword>
<evidence type="ECO:0000313" key="2">
    <source>
        <dbReference type="Proteomes" id="UP000050761"/>
    </source>
</evidence>
<dbReference type="EMBL" id="UZAH01029435">
    <property type="protein sequence ID" value="VDP06037.1"/>
    <property type="molecule type" value="Genomic_DNA"/>
</dbReference>
<organism evidence="2 3">
    <name type="scientific">Heligmosomoides polygyrus</name>
    <name type="common">Parasitic roundworm</name>
    <dbReference type="NCBI Taxonomy" id="6339"/>
    <lineage>
        <taxon>Eukaryota</taxon>
        <taxon>Metazoa</taxon>
        <taxon>Ecdysozoa</taxon>
        <taxon>Nematoda</taxon>
        <taxon>Chromadorea</taxon>
        <taxon>Rhabditida</taxon>
        <taxon>Rhabditina</taxon>
        <taxon>Rhabditomorpha</taxon>
        <taxon>Strongyloidea</taxon>
        <taxon>Heligmosomidae</taxon>
        <taxon>Heligmosomoides</taxon>
    </lineage>
</organism>
<evidence type="ECO:0000313" key="3">
    <source>
        <dbReference type="WBParaSite" id="HPBE_0001646701-mRNA-1"/>
    </source>
</evidence>
<dbReference type="Proteomes" id="UP000050761">
    <property type="component" value="Unassembled WGS sequence"/>
</dbReference>
<protein>
    <submittedName>
        <fullName evidence="3">Secreted protein</fullName>
    </submittedName>
</protein>
<proteinExistence type="predicted"/>
<reference evidence="3" key="2">
    <citation type="submission" date="2019-09" db="UniProtKB">
        <authorList>
            <consortium name="WormBaseParasite"/>
        </authorList>
    </citation>
    <scope>IDENTIFICATION</scope>
</reference>
<evidence type="ECO:0000313" key="1">
    <source>
        <dbReference type="EMBL" id="VDP06037.1"/>
    </source>
</evidence>
<name>A0A183G4L1_HELPZ</name>